<dbReference type="Proteomes" id="UP001211143">
    <property type="component" value="Segment"/>
</dbReference>
<dbReference type="EMBL" id="OP819285">
    <property type="protein sequence ID" value="WBF78457.1"/>
    <property type="molecule type" value="Genomic_DNA"/>
</dbReference>
<protein>
    <submittedName>
        <fullName evidence="2">Uncharacterized protein</fullName>
    </submittedName>
</protein>
<feature type="region of interest" description="Disordered" evidence="1">
    <location>
        <begin position="14"/>
        <end position="33"/>
    </location>
</feature>
<accession>A0AAE9VZP8</accession>
<evidence type="ECO:0000256" key="1">
    <source>
        <dbReference type="SAM" id="MobiDB-lite"/>
    </source>
</evidence>
<reference evidence="2" key="1">
    <citation type="submission" date="2022-11" db="EMBL/GenBank/DDBJ databases">
        <authorList>
            <person name="Yang Z.-Q."/>
            <person name="Zhang Y.-S."/>
        </authorList>
    </citation>
    <scope>NUCLEOTIDE SEQUENCE</scope>
</reference>
<keyword evidence="3" id="KW-1185">Reference proteome</keyword>
<evidence type="ECO:0000313" key="3">
    <source>
        <dbReference type="Proteomes" id="UP001211143"/>
    </source>
</evidence>
<feature type="region of interest" description="Disordered" evidence="1">
    <location>
        <begin position="220"/>
        <end position="269"/>
    </location>
</feature>
<name>A0AAE9VZP8_9CAUD</name>
<organism evidence="2 3">
    <name type="scientific">Cronobacter phage EspYZU13</name>
    <dbReference type="NCBI Taxonomy" id="3003790"/>
    <lineage>
        <taxon>Viruses</taxon>
        <taxon>Duplodnaviria</taxon>
        <taxon>Heunggongvirae</taxon>
        <taxon>Uroviricota</taxon>
        <taxon>Caudoviricetes</taxon>
        <taxon>Autographivirales</taxon>
        <taxon>Autonotataviridae</taxon>
        <taxon>Melnykvirinae</taxon>
        <taxon>Cronosvirus</taxon>
        <taxon>Cronosvirus EspYZU13</taxon>
    </lineage>
</organism>
<sequence>MSIQDRLAARAAAAVERTGSQNDVEKGGEGNKTFKLAPEGKRKARLIGYVELGKQENRFDPAKDPADQFRLRFALFGTDCQEEDGTPITIDSRDITISKFERANAVKLFAQMCPKKDADHFMQLLGRVFWVEIVHNKSKDGKKTYANLKQESIKPGVKDLLDDEDNVIGVTPIACEEAPEKMYHIFEWAVPSADDFKALKPWDKSDIRKATNFPGSALEQLVGKGEEKGPANTNEGAATDEPQGGDEEKTQTVEQPVDIPVEGADLPNL</sequence>
<proteinExistence type="predicted"/>
<evidence type="ECO:0000313" key="2">
    <source>
        <dbReference type="EMBL" id="WBF78457.1"/>
    </source>
</evidence>